<evidence type="ECO:0000256" key="7">
    <source>
        <dbReference type="ARBA" id="ARBA00022918"/>
    </source>
</evidence>
<keyword evidence="8" id="KW-0496">Mitochondrion</keyword>
<keyword evidence="11" id="KW-1185">Reference proteome</keyword>
<keyword evidence="7" id="KW-0695">RNA-directed DNA polymerase</keyword>
<protein>
    <recommendedName>
        <fullName evidence="9">Reverse transcriptase RNase H-like domain-containing protein</fullName>
    </recommendedName>
</protein>
<keyword evidence="2" id="KW-0808">Transferase</keyword>
<dbReference type="AlphaFoldDB" id="E3R0I4"/>
<accession>E3R0I4</accession>
<sequence length="106" mass="12042">MESPIAFLSRTLSDAEKRYWSTELEVTGCVWTITKCCYWIQSTQVEPVIVFTDHKAIVDIQSRQAPTPFDLLQLDPRVTPFHLPRDAAHIGSKNHDAVLKAFVKAD</sequence>
<evidence type="ECO:0000313" key="11">
    <source>
        <dbReference type="Proteomes" id="UP000008782"/>
    </source>
</evidence>
<evidence type="ECO:0000256" key="5">
    <source>
        <dbReference type="ARBA" id="ARBA00022759"/>
    </source>
</evidence>
<evidence type="ECO:0000313" key="10">
    <source>
        <dbReference type="EMBL" id="EFQ36622.1"/>
    </source>
</evidence>
<name>E3R0I4_COLGM</name>
<organism evidence="11">
    <name type="scientific">Colletotrichum graminicola (strain M1.001 / M2 / FGSC 10212)</name>
    <name type="common">Maize anthracnose fungus</name>
    <name type="synonym">Glomerella graminicola</name>
    <dbReference type="NCBI Taxonomy" id="645133"/>
    <lineage>
        <taxon>Eukaryota</taxon>
        <taxon>Fungi</taxon>
        <taxon>Dikarya</taxon>
        <taxon>Ascomycota</taxon>
        <taxon>Pezizomycotina</taxon>
        <taxon>Sordariomycetes</taxon>
        <taxon>Hypocreomycetidae</taxon>
        <taxon>Glomerellales</taxon>
        <taxon>Glomerellaceae</taxon>
        <taxon>Colletotrichum</taxon>
        <taxon>Colletotrichum graminicola species complex</taxon>
    </lineage>
</organism>
<evidence type="ECO:0000256" key="1">
    <source>
        <dbReference type="ARBA" id="ARBA00004173"/>
    </source>
</evidence>
<gene>
    <name evidence="10" type="ORF">GLRG_11767</name>
</gene>
<dbReference type="Proteomes" id="UP000008782">
    <property type="component" value="Unassembled WGS sequence"/>
</dbReference>
<dbReference type="Pfam" id="PF17917">
    <property type="entry name" value="RT_RNaseH"/>
    <property type="match status" value="1"/>
</dbReference>
<dbReference type="GO" id="GO:0004519">
    <property type="term" value="F:endonuclease activity"/>
    <property type="evidence" value="ECO:0007669"/>
    <property type="project" value="UniProtKB-KW"/>
</dbReference>
<dbReference type="HOGENOM" id="CLU_2223091_0_0_1"/>
<proteinExistence type="predicted"/>
<reference evidence="11" key="1">
    <citation type="journal article" date="2012" name="Nat. Genet.">
        <title>Lifestyle transitions in plant pathogenic Colletotrichum fungi deciphered by genome and transcriptome analyses.</title>
        <authorList>
            <person name="O'Connell R.J."/>
            <person name="Thon M.R."/>
            <person name="Hacquard S."/>
            <person name="Amyotte S.G."/>
            <person name="Kleemann J."/>
            <person name="Torres M.F."/>
            <person name="Damm U."/>
            <person name="Buiate E.A."/>
            <person name="Epstein L."/>
            <person name="Alkan N."/>
            <person name="Altmueller J."/>
            <person name="Alvarado-Balderrama L."/>
            <person name="Bauser C.A."/>
            <person name="Becker C."/>
            <person name="Birren B.W."/>
            <person name="Chen Z."/>
            <person name="Choi J."/>
            <person name="Crouch J.A."/>
            <person name="Duvick J.P."/>
            <person name="Farman M.A."/>
            <person name="Gan P."/>
            <person name="Heiman D."/>
            <person name="Henrissat B."/>
            <person name="Howard R.J."/>
            <person name="Kabbage M."/>
            <person name="Koch C."/>
            <person name="Kracher B."/>
            <person name="Kubo Y."/>
            <person name="Law A.D."/>
            <person name="Lebrun M.-H."/>
            <person name="Lee Y.-H."/>
            <person name="Miyara I."/>
            <person name="Moore N."/>
            <person name="Neumann U."/>
            <person name="Nordstroem K."/>
            <person name="Panaccione D.G."/>
            <person name="Panstruga R."/>
            <person name="Place M."/>
            <person name="Proctor R.H."/>
            <person name="Prusky D."/>
            <person name="Rech G."/>
            <person name="Reinhardt R."/>
            <person name="Rollins J.A."/>
            <person name="Rounsley S."/>
            <person name="Schardl C.L."/>
            <person name="Schwartz D.C."/>
            <person name="Shenoy N."/>
            <person name="Shirasu K."/>
            <person name="Sikhakolli U.R."/>
            <person name="Stueber K."/>
            <person name="Sukno S.A."/>
            <person name="Sweigard J.A."/>
            <person name="Takano Y."/>
            <person name="Takahara H."/>
            <person name="Trail F."/>
            <person name="van der Does H.C."/>
            <person name="Voll L.M."/>
            <person name="Will I."/>
            <person name="Young S."/>
            <person name="Zeng Q."/>
            <person name="Zhang J."/>
            <person name="Zhou S."/>
            <person name="Dickman M.B."/>
            <person name="Schulze-Lefert P."/>
            <person name="Ver Loren van Themaat E."/>
            <person name="Ma L.-J."/>
            <person name="Vaillancourt L.J."/>
        </authorList>
    </citation>
    <scope>NUCLEOTIDE SEQUENCE [LARGE SCALE GENOMIC DNA]</scope>
    <source>
        <strain evidence="11">M1.001 / M2 / FGSC 10212</strain>
    </source>
</reference>
<dbReference type="InterPro" id="IPR041373">
    <property type="entry name" value="RT_RNaseH"/>
</dbReference>
<dbReference type="InterPro" id="IPR043502">
    <property type="entry name" value="DNA/RNA_pol_sf"/>
</dbReference>
<dbReference type="GO" id="GO:0003964">
    <property type="term" value="F:RNA-directed DNA polymerase activity"/>
    <property type="evidence" value="ECO:0007669"/>
    <property type="project" value="UniProtKB-KW"/>
</dbReference>
<evidence type="ECO:0000259" key="9">
    <source>
        <dbReference type="Pfam" id="PF17917"/>
    </source>
</evidence>
<dbReference type="GO" id="GO:0005739">
    <property type="term" value="C:mitochondrion"/>
    <property type="evidence" value="ECO:0007669"/>
    <property type="project" value="UniProtKB-SubCell"/>
</dbReference>
<evidence type="ECO:0000256" key="3">
    <source>
        <dbReference type="ARBA" id="ARBA00022695"/>
    </source>
</evidence>
<dbReference type="GO" id="GO:0016787">
    <property type="term" value="F:hydrolase activity"/>
    <property type="evidence" value="ECO:0007669"/>
    <property type="project" value="UniProtKB-KW"/>
</dbReference>
<feature type="domain" description="Reverse transcriptase RNase H-like" evidence="9">
    <location>
        <begin position="2"/>
        <end position="65"/>
    </location>
</feature>
<evidence type="ECO:0000256" key="4">
    <source>
        <dbReference type="ARBA" id="ARBA00022722"/>
    </source>
</evidence>
<dbReference type="SUPFAM" id="SSF56672">
    <property type="entry name" value="DNA/RNA polymerases"/>
    <property type="match status" value="1"/>
</dbReference>
<dbReference type="OrthoDB" id="4774297at2759"/>
<keyword evidence="3" id="KW-0548">Nucleotidyltransferase</keyword>
<dbReference type="RefSeq" id="XP_008100642.1">
    <property type="nucleotide sequence ID" value="XM_008102451.1"/>
</dbReference>
<keyword evidence="4" id="KW-0540">Nuclease</keyword>
<comment type="subcellular location">
    <subcellularLocation>
        <location evidence="1">Mitochondrion</location>
    </subcellularLocation>
</comment>
<evidence type="ECO:0000256" key="8">
    <source>
        <dbReference type="ARBA" id="ARBA00023128"/>
    </source>
</evidence>
<dbReference type="EMBL" id="GG697446">
    <property type="protein sequence ID" value="EFQ36622.1"/>
    <property type="molecule type" value="Genomic_DNA"/>
</dbReference>
<evidence type="ECO:0000256" key="6">
    <source>
        <dbReference type="ARBA" id="ARBA00022801"/>
    </source>
</evidence>
<dbReference type="VEuPathDB" id="FungiDB:GLRG_11767"/>
<keyword evidence="5" id="KW-0255">Endonuclease</keyword>
<dbReference type="GeneID" id="24417131"/>
<evidence type="ECO:0000256" key="2">
    <source>
        <dbReference type="ARBA" id="ARBA00022679"/>
    </source>
</evidence>
<keyword evidence="6" id="KW-0378">Hydrolase</keyword>